<dbReference type="SUPFAM" id="SSF50729">
    <property type="entry name" value="PH domain-like"/>
    <property type="match status" value="1"/>
</dbReference>
<dbReference type="PANTHER" id="PTHR21426:SF12">
    <property type="entry name" value="EXOCYST COMPLEX COMPONENT 8"/>
    <property type="match status" value="1"/>
</dbReference>
<evidence type="ECO:0000313" key="10">
    <source>
        <dbReference type="EnsemblMetazoa" id="XP_020907307.2"/>
    </source>
</evidence>
<dbReference type="InterPro" id="IPR001849">
    <property type="entry name" value="PH_domain"/>
</dbReference>
<keyword evidence="11" id="KW-1185">Reference proteome</keyword>
<dbReference type="PANTHER" id="PTHR21426">
    <property type="entry name" value="EXOCYST COMPLEX COMPONENT 8"/>
    <property type="match status" value="1"/>
</dbReference>
<reference evidence="10" key="1">
    <citation type="submission" date="2022-11" db="UniProtKB">
        <authorList>
            <consortium name="EnsemblMetazoa"/>
        </authorList>
    </citation>
    <scope>IDENTIFICATION</scope>
</reference>
<dbReference type="GO" id="GO:0030426">
    <property type="term" value="C:growth cone"/>
    <property type="evidence" value="ECO:0007669"/>
    <property type="project" value="UniProtKB-SubCell"/>
</dbReference>
<dbReference type="Gene3D" id="2.30.29.30">
    <property type="entry name" value="Pleckstrin-homology domain (PH domain)/Phosphotyrosine-binding domain (PTB)"/>
    <property type="match status" value="1"/>
</dbReference>
<dbReference type="SUPFAM" id="SSF74788">
    <property type="entry name" value="Cullin repeat-like"/>
    <property type="match status" value="1"/>
</dbReference>
<organism evidence="10 11">
    <name type="scientific">Exaiptasia diaphana</name>
    <name type="common">Tropical sea anemone</name>
    <name type="synonym">Aiptasia pulchella</name>
    <dbReference type="NCBI Taxonomy" id="2652724"/>
    <lineage>
        <taxon>Eukaryota</taxon>
        <taxon>Metazoa</taxon>
        <taxon>Cnidaria</taxon>
        <taxon>Anthozoa</taxon>
        <taxon>Hexacorallia</taxon>
        <taxon>Actiniaria</taxon>
        <taxon>Aiptasiidae</taxon>
        <taxon>Exaiptasia</taxon>
    </lineage>
</organism>
<keyword evidence="7" id="KW-0268">Exocytosis</keyword>
<name>A0A913XMQ1_EXADI</name>
<evidence type="ECO:0000256" key="7">
    <source>
        <dbReference type="ARBA" id="ARBA00022483"/>
    </source>
</evidence>
<dbReference type="InterPro" id="IPR033961">
    <property type="entry name" value="Exo84"/>
</dbReference>
<dbReference type="GO" id="GO:0015031">
    <property type="term" value="P:protein transport"/>
    <property type="evidence" value="ECO:0007669"/>
    <property type="project" value="UniProtKB-KW"/>
</dbReference>
<comment type="similarity">
    <text evidence="4">Belongs to the EXO84 family.</text>
</comment>
<dbReference type="RefSeq" id="XP_020907307.2">
    <property type="nucleotide sequence ID" value="XM_021051648.2"/>
</dbReference>
<dbReference type="SMART" id="SM00233">
    <property type="entry name" value="PH"/>
    <property type="match status" value="1"/>
</dbReference>
<evidence type="ECO:0000313" key="11">
    <source>
        <dbReference type="Proteomes" id="UP000887567"/>
    </source>
</evidence>
<dbReference type="InterPro" id="IPR032403">
    <property type="entry name" value="Exo84_C"/>
</dbReference>
<comment type="function">
    <text evidence="1">Component of the exocyst complex involved in the docking of exocytic vesicles with fusion sites on the plasma membrane.</text>
</comment>
<feature type="domain" description="PH" evidence="9">
    <location>
        <begin position="145"/>
        <end position="247"/>
    </location>
</feature>
<dbReference type="Proteomes" id="UP000887567">
    <property type="component" value="Unplaced"/>
</dbReference>
<dbReference type="InterPro" id="IPR011993">
    <property type="entry name" value="PH-like_dom_sf"/>
</dbReference>
<dbReference type="Gene3D" id="1.20.58.1220">
    <property type="entry name" value="Exo84p, C-terminal helical domain"/>
    <property type="match status" value="1"/>
</dbReference>
<dbReference type="GeneID" id="110245370"/>
<evidence type="ECO:0000256" key="4">
    <source>
        <dbReference type="ARBA" id="ARBA00007210"/>
    </source>
</evidence>
<dbReference type="InterPro" id="IPR016159">
    <property type="entry name" value="Cullin_repeat-like_dom_sf"/>
</dbReference>
<evidence type="ECO:0000256" key="5">
    <source>
        <dbReference type="ARBA" id="ARBA00017509"/>
    </source>
</evidence>
<protein>
    <recommendedName>
        <fullName evidence="5">Exocyst complex component 8</fullName>
    </recommendedName>
</protein>
<dbReference type="PROSITE" id="PS50003">
    <property type="entry name" value="PH_DOMAIN"/>
    <property type="match status" value="1"/>
</dbReference>
<dbReference type="CDD" id="cd01226">
    <property type="entry name" value="PH_RalBD_exo84"/>
    <property type="match status" value="1"/>
</dbReference>
<evidence type="ECO:0000256" key="1">
    <source>
        <dbReference type="ARBA" id="ARBA00002660"/>
    </source>
</evidence>
<dbReference type="Pfam" id="PF08700">
    <property type="entry name" value="VPS51_Exo84_N"/>
    <property type="match status" value="1"/>
</dbReference>
<dbReference type="GO" id="GO:0006887">
    <property type="term" value="P:exocytosis"/>
    <property type="evidence" value="ECO:0007669"/>
    <property type="project" value="UniProtKB-KW"/>
</dbReference>
<evidence type="ECO:0000256" key="8">
    <source>
        <dbReference type="ARBA" id="ARBA00022927"/>
    </source>
</evidence>
<accession>A0A913XMQ1</accession>
<dbReference type="Pfam" id="PF25345">
    <property type="entry name" value="PH_EXO84"/>
    <property type="match status" value="1"/>
</dbReference>
<dbReference type="OMA" id="AAWLPNR"/>
<dbReference type="GO" id="GO:0000145">
    <property type="term" value="C:exocyst"/>
    <property type="evidence" value="ECO:0007669"/>
    <property type="project" value="InterPro"/>
</dbReference>
<keyword evidence="8" id="KW-0653">Protein transport</keyword>
<evidence type="ECO:0000259" key="9">
    <source>
        <dbReference type="PROSITE" id="PS50003"/>
    </source>
</evidence>
<evidence type="ECO:0000256" key="3">
    <source>
        <dbReference type="ARBA" id="ARBA00004624"/>
    </source>
</evidence>
<dbReference type="AlphaFoldDB" id="A0A913XMQ1"/>
<proteinExistence type="inferred from homology"/>
<dbReference type="EnsemblMetazoa" id="XM_021051648.2">
    <property type="protein sequence ID" value="XP_020907307.2"/>
    <property type="gene ID" value="LOC110245370"/>
</dbReference>
<dbReference type="KEGG" id="epa:110245370"/>
<sequence length="605" mass="68190">MAAEDDTYQTTSLSNMFSTSAFSPEKYVHDLSSVCDTDAELQEHRNQIQALSEDTAIALKKNVYKNYIQFIETSKEISYLEAEMYQLSHLLAEQRALLSAQQELSLFGKQNMNSTNKPLKKEEKASSSIEAVEGLSSILDITDLQCIYEGSLVEIDTHTFQPKQKFHAFLLHDCMVIASSIPNRRGPVRYKFQSLFELENIAVVNVKNSEGVKDAFKILLFPETHIYQTENSQLKTEWLSNIEDSKKNFKLKLEQEVHVTAAPETPPVQKKKSVTSIDLLNPFMNDSDDSFNPFKEDSLNPFLEDADSKSDVTRNPKLYNAKCPNNKLLTPIRQLKIEGATALYITKLSNVFFTSLIETGKEFQKAFAGSSGFCSAFVVWANAELQNFVVRFARQVFHRNIGLTAVGVCVGIASENCEKLNEIGLDLKFSMQHMLLKDLMEALFDCRDQLVAAARQRVTEEHWQPIVHENLTTLMGEMESCGIKGFQSHIIDGGRINLSSATVAFTKSIAGFLEDGLRVNTPELHGVLVDCVADLFKNQVVQFEATLKSSHFSQQRPFILKNASFVLETVLPIVKKKLKRQTGHDPARIAELEQELPRLKSLSYK</sequence>
<evidence type="ECO:0000256" key="6">
    <source>
        <dbReference type="ARBA" id="ARBA00022448"/>
    </source>
</evidence>
<dbReference type="InterPro" id="IPR042560">
    <property type="entry name" value="Exo84_C_2"/>
</dbReference>
<keyword evidence="6" id="KW-0813">Transport</keyword>
<dbReference type="OrthoDB" id="642193at2759"/>
<dbReference type="Pfam" id="PF16528">
    <property type="entry name" value="Exo84_C"/>
    <property type="match status" value="1"/>
</dbReference>
<evidence type="ECO:0000256" key="2">
    <source>
        <dbReference type="ARBA" id="ARBA00004556"/>
    </source>
</evidence>
<dbReference type="GO" id="GO:0006893">
    <property type="term" value="P:Golgi to plasma membrane transport"/>
    <property type="evidence" value="ECO:0007669"/>
    <property type="project" value="TreeGrafter"/>
</dbReference>
<dbReference type="GO" id="GO:0048471">
    <property type="term" value="C:perinuclear region of cytoplasm"/>
    <property type="evidence" value="ECO:0007669"/>
    <property type="project" value="UniProtKB-SubCell"/>
</dbReference>
<comment type="subcellular location">
    <subcellularLocation>
        <location evidence="3">Cell projection</location>
        <location evidence="3">Growth cone</location>
    </subcellularLocation>
    <subcellularLocation>
        <location evidence="2">Cytoplasm</location>
        <location evidence="2">Perinuclear region</location>
    </subcellularLocation>
</comment>